<sequence>MTGSTNFTEHFRTFFIDVHSIGINYLDFANRMDPLFNSLVIISKRCLVGMATLNLGNQADNQGNCNNWCKQPTP</sequence>
<evidence type="ECO:0000313" key="1">
    <source>
        <dbReference type="EMBL" id="OIQ62982.1"/>
    </source>
</evidence>
<proteinExistence type="predicted"/>
<gene>
    <name evidence="1" type="ORF">GALL_554810</name>
</gene>
<organism evidence="1">
    <name type="scientific">mine drainage metagenome</name>
    <dbReference type="NCBI Taxonomy" id="410659"/>
    <lineage>
        <taxon>unclassified sequences</taxon>
        <taxon>metagenomes</taxon>
        <taxon>ecological metagenomes</taxon>
    </lineage>
</organism>
<protein>
    <submittedName>
        <fullName evidence="1">Uncharacterized protein</fullName>
    </submittedName>
</protein>
<dbReference type="AlphaFoldDB" id="A0A1J5NW86"/>
<name>A0A1J5NW86_9ZZZZ</name>
<accession>A0A1J5NW86</accession>
<dbReference type="EMBL" id="MLJW01009417">
    <property type="protein sequence ID" value="OIQ62982.1"/>
    <property type="molecule type" value="Genomic_DNA"/>
</dbReference>
<reference evidence="1" key="1">
    <citation type="submission" date="2016-10" db="EMBL/GenBank/DDBJ databases">
        <title>Sequence of Gallionella enrichment culture.</title>
        <authorList>
            <person name="Poehlein A."/>
            <person name="Muehling M."/>
            <person name="Daniel R."/>
        </authorList>
    </citation>
    <scope>NUCLEOTIDE SEQUENCE</scope>
</reference>
<comment type="caution">
    <text evidence="1">The sequence shown here is derived from an EMBL/GenBank/DDBJ whole genome shotgun (WGS) entry which is preliminary data.</text>
</comment>